<sequence>MFFKKSFKSAKCKALLQLAISRMKLFRNSRGVQLQKMKRDIASLLETNQEKLAHVKVEQVHKEQKIVAAYEIIELFCELIAARLSIIEANKQCPIDMREPVASIIYAAPRCPEITELQQIRCLLSRKYGKEFTQIADELRPDCGVNRVIIEKLSVKKPSIDLRLELMKAIANECNLDWTPSLHSLKPPDDLDGISNVIAASHGSCEEPVDSISTSQHDESILGVRIPSDQSITSVGERQFIPFLQHTYENAARLLPDSQSPSQTSIKMSGVFIYPSSSSTTSSEHSKIGSPLLGDQFFSQVTQTSRQTVASHESKDRSIDHRNERRATLKNAAYAVQKIAVSAERAVEAARTAAMIVEQNLKKLESDTDDDDVDDDDARRGTSDIEHLEWQAAVENTGHEPRMELHVDIDNNHSEPIKHLPFNKNVQRKSSFENPMDQHGNIASRSNFSMNDSGAIQSVINAPSTIGRRVLKSSSQSHKISSFDVQKTSVDPIFNQDKWGEEALHSVSDQHATGARQLPHLAKSMSFVHPKLPDSDEFFAHFRALKASKSRK</sequence>
<dbReference type="AlphaFoldDB" id="A0A8T2UHJ0"/>
<organism evidence="3 4">
    <name type="scientific">Ceratopteris richardii</name>
    <name type="common">Triangle waterfern</name>
    <dbReference type="NCBI Taxonomy" id="49495"/>
    <lineage>
        <taxon>Eukaryota</taxon>
        <taxon>Viridiplantae</taxon>
        <taxon>Streptophyta</taxon>
        <taxon>Embryophyta</taxon>
        <taxon>Tracheophyta</taxon>
        <taxon>Polypodiopsida</taxon>
        <taxon>Polypodiidae</taxon>
        <taxon>Polypodiales</taxon>
        <taxon>Pteridineae</taxon>
        <taxon>Pteridaceae</taxon>
        <taxon>Parkerioideae</taxon>
        <taxon>Ceratopteris</taxon>
    </lineage>
</organism>
<accession>A0A8T2UHJ0</accession>
<evidence type="ECO:0000256" key="1">
    <source>
        <dbReference type="ARBA" id="ARBA00005536"/>
    </source>
</evidence>
<comment type="similarity">
    <text evidence="1">Belongs to the IST1 family.</text>
</comment>
<dbReference type="InterPro" id="IPR005061">
    <property type="entry name" value="Ist1"/>
</dbReference>
<dbReference type="Proteomes" id="UP000825935">
    <property type="component" value="Chromosome 8"/>
</dbReference>
<dbReference type="PANTHER" id="PTHR12161">
    <property type="entry name" value="IST1 FAMILY MEMBER"/>
    <property type="match status" value="1"/>
</dbReference>
<evidence type="ECO:0000313" key="3">
    <source>
        <dbReference type="EMBL" id="KAH7431889.1"/>
    </source>
</evidence>
<dbReference type="OrthoDB" id="29853at2759"/>
<dbReference type="EMBL" id="CM035413">
    <property type="protein sequence ID" value="KAH7431889.1"/>
    <property type="molecule type" value="Genomic_DNA"/>
</dbReference>
<dbReference type="Gene3D" id="1.20.1260.60">
    <property type="entry name" value="Vacuolar protein sorting-associated protein Ist1"/>
    <property type="match status" value="1"/>
</dbReference>
<evidence type="ECO:0008006" key="5">
    <source>
        <dbReference type="Google" id="ProtNLM"/>
    </source>
</evidence>
<dbReference type="GO" id="GO:0015031">
    <property type="term" value="P:protein transport"/>
    <property type="evidence" value="ECO:0007669"/>
    <property type="project" value="InterPro"/>
</dbReference>
<comment type="caution">
    <text evidence="3">The sequence shown here is derived from an EMBL/GenBank/DDBJ whole genome shotgun (WGS) entry which is preliminary data.</text>
</comment>
<dbReference type="PANTHER" id="PTHR12161:SF5">
    <property type="entry name" value="IST1 HOMOLOG"/>
    <property type="match status" value="1"/>
</dbReference>
<name>A0A8T2UHJ0_CERRI</name>
<dbReference type="FunFam" id="1.20.1260.60:FF:000003">
    <property type="entry name" value="IST1-like protein isoform A"/>
    <property type="match status" value="1"/>
</dbReference>
<proteinExistence type="inferred from homology"/>
<protein>
    <recommendedName>
        <fullName evidence="5">IST1-like protein</fullName>
    </recommendedName>
</protein>
<reference evidence="3" key="1">
    <citation type="submission" date="2021-08" db="EMBL/GenBank/DDBJ databases">
        <title>WGS assembly of Ceratopteris richardii.</title>
        <authorList>
            <person name="Marchant D.B."/>
            <person name="Chen G."/>
            <person name="Jenkins J."/>
            <person name="Shu S."/>
            <person name="Leebens-Mack J."/>
            <person name="Grimwood J."/>
            <person name="Schmutz J."/>
            <person name="Soltis P."/>
            <person name="Soltis D."/>
            <person name="Chen Z.-H."/>
        </authorList>
    </citation>
    <scope>NUCLEOTIDE SEQUENCE</scope>
    <source>
        <strain evidence="3">Whitten #5841</strain>
        <tissue evidence="3">Leaf</tissue>
    </source>
</reference>
<keyword evidence="4" id="KW-1185">Reference proteome</keyword>
<dbReference type="InterPro" id="IPR042277">
    <property type="entry name" value="IST1-like"/>
</dbReference>
<dbReference type="Pfam" id="PF03398">
    <property type="entry name" value="Ist1"/>
    <property type="match status" value="1"/>
</dbReference>
<evidence type="ECO:0000256" key="2">
    <source>
        <dbReference type="SAM" id="MobiDB-lite"/>
    </source>
</evidence>
<feature type="region of interest" description="Disordered" evidence="2">
    <location>
        <begin position="365"/>
        <end position="385"/>
    </location>
</feature>
<feature type="compositionally biased region" description="Acidic residues" evidence="2">
    <location>
        <begin position="367"/>
        <end position="376"/>
    </location>
</feature>
<gene>
    <name evidence="3" type="ORF">KP509_08G071600</name>
</gene>
<evidence type="ECO:0000313" key="4">
    <source>
        <dbReference type="Proteomes" id="UP000825935"/>
    </source>
</evidence>